<organism evidence="13 14">
    <name type="scientific">Mitsuokella jalaludinii</name>
    <dbReference type="NCBI Taxonomy" id="187979"/>
    <lineage>
        <taxon>Bacteria</taxon>
        <taxon>Bacillati</taxon>
        <taxon>Bacillota</taxon>
        <taxon>Negativicutes</taxon>
        <taxon>Selenomonadales</taxon>
        <taxon>Selenomonadaceae</taxon>
        <taxon>Mitsuokella</taxon>
    </lineage>
</organism>
<dbReference type="GO" id="GO:0008661">
    <property type="term" value="F:1-deoxy-D-xylulose-5-phosphate synthase activity"/>
    <property type="evidence" value="ECO:0007669"/>
    <property type="project" value="UniProtKB-UniRule"/>
</dbReference>
<dbReference type="STRING" id="187979.ERS852385_00613"/>
<comment type="pathway">
    <text evidence="1 11">Metabolic intermediate biosynthesis; 1-deoxy-D-xylulose 5-phosphate biosynthesis; 1-deoxy-D-xylulose 5-phosphate from D-glyceraldehyde 3-phosphate and pyruvate: step 1/1.</text>
</comment>
<dbReference type="AlphaFoldDB" id="A0A173XFL1"/>
<dbReference type="InterPro" id="IPR049557">
    <property type="entry name" value="Transketolase_CS"/>
</dbReference>
<dbReference type="SUPFAM" id="SSF52518">
    <property type="entry name" value="Thiamin diphosphate-binding fold (THDP-binding)"/>
    <property type="match status" value="2"/>
</dbReference>
<dbReference type="Pfam" id="PF02780">
    <property type="entry name" value="Transketolase_C"/>
    <property type="match status" value="1"/>
</dbReference>
<comment type="cofactor">
    <cofactor evidence="11">
        <name>thiamine diphosphate</name>
        <dbReference type="ChEBI" id="CHEBI:58937"/>
    </cofactor>
    <text evidence="11">Binds 1 thiamine pyrophosphate per subunit.</text>
</comment>
<evidence type="ECO:0000256" key="1">
    <source>
        <dbReference type="ARBA" id="ARBA00004980"/>
    </source>
</evidence>
<evidence type="ECO:0000256" key="9">
    <source>
        <dbReference type="ARBA" id="ARBA00023229"/>
    </source>
</evidence>
<keyword evidence="5 11" id="KW-0479">Metal-binding</keyword>
<comment type="function">
    <text evidence="10 11">Catalyzes the acyloin condensation reaction between C atoms 2 and 3 of pyruvate and glyceraldehyde 3-phosphate to yield 1-deoxy-D-xylulose-5-phosphate (DXP).</text>
</comment>
<dbReference type="GO" id="GO:0016114">
    <property type="term" value="P:terpenoid biosynthetic process"/>
    <property type="evidence" value="ECO:0007669"/>
    <property type="project" value="UniProtKB-UniRule"/>
</dbReference>
<dbReference type="PANTHER" id="PTHR43322:SF5">
    <property type="entry name" value="1-DEOXY-D-XYLULOSE-5-PHOSPHATE SYNTHASE, CHLOROPLASTIC"/>
    <property type="match status" value="1"/>
</dbReference>
<dbReference type="FunFam" id="3.40.50.970:FF:000005">
    <property type="entry name" value="1-deoxy-D-xylulose-5-phosphate synthase"/>
    <property type="match status" value="1"/>
</dbReference>
<evidence type="ECO:0000256" key="11">
    <source>
        <dbReference type="HAMAP-Rule" id="MF_00315"/>
    </source>
</evidence>
<feature type="binding site" evidence="11">
    <location>
        <position position="286"/>
    </location>
    <ligand>
        <name>thiamine diphosphate</name>
        <dbReference type="ChEBI" id="CHEBI:58937"/>
    </ligand>
</feature>
<evidence type="ECO:0000256" key="5">
    <source>
        <dbReference type="ARBA" id="ARBA00022723"/>
    </source>
</evidence>
<comment type="catalytic activity">
    <reaction evidence="11">
        <text>D-glyceraldehyde 3-phosphate + pyruvate + H(+) = 1-deoxy-D-xylulose 5-phosphate + CO2</text>
        <dbReference type="Rhea" id="RHEA:12605"/>
        <dbReference type="ChEBI" id="CHEBI:15361"/>
        <dbReference type="ChEBI" id="CHEBI:15378"/>
        <dbReference type="ChEBI" id="CHEBI:16526"/>
        <dbReference type="ChEBI" id="CHEBI:57792"/>
        <dbReference type="ChEBI" id="CHEBI:59776"/>
        <dbReference type="EC" id="2.2.1.7"/>
    </reaction>
</comment>
<feature type="domain" description="Transketolase-like pyrimidine-binding" evidence="12">
    <location>
        <begin position="317"/>
        <end position="481"/>
    </location>
</feature>
<evidence type="ECO:0000256" key="4">
    <source>
        <dbReference type="ARBA" id="ARBA00022679"/>
    </source>
</evidence>
<dbReference type="Pfam" id="PF13292">
    <property type="entry name" value="DXP_synthase_N"/>
    <property type="match status" value="1"/>
</dbReference>
<dbReference type="GO" id="GO:0030976">
    <property type="term" value="F:thiamine pyrophosphate binding"/>
    <property type="evidence" value="ECO:0007669"/>
    <property type="project" value="UniProtKB-UniRule"/>
</dbReference>
<dbReference type="CDD" id="cd07033">
    <property type="entry name" value="TPP_PYR_DXS_TK_like"/>
    <property type="match status" value="1"/>
</dbReference>
<dbReference type="Pfam" id="PF02779">
    <property type="entry name" value="Transket_pyr"/>
    <property type="match status" value="1"/>
</dbReference>
<name>A0A173XFL1_9FIRM</name>
<dbReference type="PROSITE" id="PS00801">
    <property type="entry name" value="TRANSKETOLASE_1"/>
    <property type="match status" value="1"/>
</dbReference>
<sequence length="629" mass="67782">MYALLNRIEKPEDVKALTVRELEQLASELRHFIIDTVSQNGGHLAPNLGTVELTLALYNVFSFPGDKLVWDVGHQAYTHKILTGRRDAFKTLRKKGGITGFPNRSESVYDAFGVGHASTSISAALGMALARDAKGEKNQVIAVIGDGALTGGESFEALNNAGDLGTKLIVILNDNEMSIDANVGAMSEYLSRIRIAPQYARAKRDMGSLLMSIPHIGDKVYKTASHLKDGVRSVLVPGSLFEEMGFHYIGPIDGHNIGLLEEVLASAKEMEGPVLIHIHTVKGKGYKPAEQAPEKFHGVGCFDPSTGKSAKKAGCAPSYTSVFSKALVDLAKDRPDILAITAAMPSGTGLKAFGQAYPKRFFDVGIAEEHAMTLAAGMAAAGMHPVIALYSTFAQRAYDQLIHDVCLQNLPVTLCLDRAGLVGEDGPTHHGVFDLSYLRQMPNMCVMAPKDEEELRHMLATAIAIEGPAAVRYPRGAGLGVSLTDSLETLPVGKAEVLQEEGDIAFLAVGTMVEKAKEAAAILKEEGIEAAVVNMRFIKPLDTELLGEMARTKRLLITAEENVLAGGFGSAVAEYLADHGIEVPLLRFGIPDRFIEQGTRRDLLSLCGLQPDEMAERIRERLSQLDENA</sequence>
<evidence type="ECO:0000256" key="8">
    <source>
        <dbReference type="ARBA" id="ARBA00023052"/>
    </source>
</evidence>
<dbReference type="NCBIfam" id="NF003933">
    <property type="entry name" value="PRK05444.2-2"/>
    <property type="match status" value="1"/>
</dbReference>
<dbReference type="GO" id="GO:0000287">
    <property type="term" value="F:magnesium ion binding"/>
    <property type="evidence" value="ECO:0007669"/>
    <property type="project" value="UniProtKB-UniRule"/>
</dbReference>
<dbReference type="HAMAP" id="MF_00315">
    <property type="entry name" value="DXP_synth"/>
    <property type="match status" value="1"/>
</dbReference>
<accession>A0A173XFL1</accession>
<dbReference type="SUPFAM" id="SSF52922">
    <property type="entry name" value="TK C-terminal domain-like"/>
    <property type="match status" value="1"/>
</dbReference>
<feature type="binding site" evidence="11">
    <location>
        <position position="368"/>
    </location>
    <ligand>
        <name>thiamine diphosphate</name>
        <dbReference type="ChEBI" id="CHEBI:58937"/>
    </ligand>
</feature>
<comment type="subunit">
    <text evidence="3 11">Homodimer.</text>
</comment>
<dbReference type="RefSeq" id="WP_055160543.1">
    <property type="nucleotide sequence ID" value="NZ_CABIWZ010000002.1"/>
</dbReference>
<feature type="binding site" evidence="11">
    <location>
        <position position="175"/>
    </location>
    <ligand>
        <name>thiamine diphosphate</name>
        <dbReference type="ChEBI" id="CHEBI:58937"/>
    </ligand>
</feature>
<evidence type="ECO:0000259" key="12">
    <source>
        <dbReference type="SMART" id="SM00861"/>
    </source>
</evidence>
<dbReference type="InterPro" id="IPR005477">
    <property type="entry name" value="Dxylulose-5-P_synthase"/>
</dbReference>
<evidence type="ECO:0000313" key="14">
    <source>
        <dbReference type="Proteomes" id="UP000095546"/>
    </source>
</evidence>
<dbReference type="OrthoDB" id="9803371at2"/>
<keyword evidence="8 11" id="KW-0786">Thiamine pyrophosphate</keyword>
<dbReference type="EMBL" id="CYYU01000002">
    <property type="protein sequence ID" value="CUN50509.1"/>
    <property type="molecule type" value="Genomic_DNA"/>
</dbReference>
<dbReference type="Gene3D" id="3.40.50.920">
    <property type="match status" value="1"/>
</dbReference>
<comment type="similarity">
    <text evidence="2 11">Belongs to the transketolase family. DXPS subfamily.</text>
</comment>
<comment type="cofactor">
    <cofactor evidence="11">
        <name>Mg(2+)</name>
        <dbReference type="ChEBI" id="CHEBI:18420"/>
    </cofactor>
    <text evidence="11">Binds 1 Mg(2+) ion per subunit.</text>
</comment>
<dbReference type="InterPro" id="IPR033248">
    <property type="entry name" value="Transketolase_C"/>
</dbReference>
<feature type="binding site" evidence="11">
    <location>
        <position position="146"/>
    </location>
    <ligand>
        <name>Mg(2+)</name>
        <dbReference type="ChEBI" id="CHEBI:18420"/>
    </ligand>
</feature>
<keyword evidence="14" id="KW-1185">Reference proteome</keyword>
<dbReference type="EC" id="2.2.1.7" evidence="11"/>
<dbReference type="InterPro" id="IPR009014">
    <property type="entry name" value="Transketo_C/PFOR_II"/>
</dbReference>
<keyword evidence="6 11" id="KW-0460">Magnesium</keyword>
<evidence type="ECO:0000313" key="13">
    <source>
        <dbReference type="EMBL" id="CUN50509.1"/>
    </source>
</evidence>
<dbReference type="GO" id="GO:0009228">
    <property type="term" value="P:thiamine biosynthetic process"/>
    <property type="evidence" value="ECO:0007669"/>
    <property type="project" value="UniProtKB-UniRule"/>
</dbReference>
<dbReference type="InterPro" id="IPR029061">
    <property type="entry name" value="THDP-binding"/>
</dbReference>
<proteinExistence type="inferred from homology"/>
<dbReference type="eggNOG" id="COG1154">
    <property type="taxonomic scope" value="Bacteria"/>
</dbReference>
<evidence type="ECO:0000256" key="3">
    <source>
        <dbReference type="ARBA" id="ARBA00011738"/>
    </source>
</evidence>
<evidence type="ECO:0000256" key="2">
    <source>
        <dbReference type="ARBA" id="ARBA00011081"/>
    </source>
</evidence>
<evidence type="ECO:0000256" key="10">
    <source>
        <dbReference type="ARBA" id="ARBA00055605"/>
    </source>
</evidence>
<dbReference type="PROSITE" id="PS00802">
    <property type="entry name" value="TRANSKETOLASE_2"/>
    <property type="match status" value="1"/>
</dbReference>
<keyword evidence="4 11" id="KW-0808">Transferase</keyword>
<protein>
    <recommendedName>
        <fullName evidence="11">1-deoxy-D-xylulose-5-phosphate synthase</fullName>
        <ecNumber evidence="11">2.2.1.7</ecNumber>
    </recommendedName>
    <alternativeName>
        <fullName evidence="11">1-deoxyxylulose-5-phosphate synthase</fullName>
        <shortName evidence="11">DXP synthase</shortName>
        <shortName evidence="11">DXPS</shortName>
    </alternativeName>
</protein>
<keyword evidence="9 11" id="KW-0414">Isoprene biosynthesis</keyword>
<dbReference type="UniPathway" id="UPA00064">
    <property type="reaction ID" value="UER00091"/>
</dbReference>
<feature type="binding site" evidence="11">
    <location>
        <position position="175"/>
    </location>
    <ligand>
        <name>Mg(2+)</name>
        <dbReference type="ChEBI" id="CHEBI:18420"/>
    </ligand>
</feature>
<feature type="binding site" evidence="11">
    <location>
        <begin position="115"/>
        <end position="117"/>
    </location>
    <ligand>
        <name>thiamine diphosphate</name>
        <dbReference type="ChEBI" id="CHEBI:58937"/>
    </ligand>
</feature>
<dbReference type="SMART" id="SM00861">
    <property type="entry name" value="Transket_pyr"/>
    <property type="match status" value="1"/>
</dbReference>
<gene>
    <name evidence="11 13" type="primary">dxs</name>
    <name evidence="13" type="ORF">ERS852385_00613</name>
</gene>
<evidence type="ECO:0000256" key="6">
    <source>
        <dbReference type="ARBA" id="ARBA00022842"/>
    </source>
</evidence>
<dbReference type="GO" id="GO:0019288">
    <property type="term" value="P:isopentenyl diphosphate biosynthetic process, methylerythritol 4-phosphate pathway"/>
    <property type="evidence" value="ECO:0007669"/>
    <property type="project" value="TreeGrafter"/>
</dbReference>
<dbReference type="GO" id="GO:0005829">
    <property type="term" value="C:cytosol"/>
    <property type="evidence" value="ECO:0007669"/>
    <property type="project" value="TreeGrafter"/>
</dbReference>
<evidence type="ECO:0000256" key="7">
    <source>
        <dbReference type="ARBA" id="ARBA00022977"/>
    </source>
</evidence>
<keyword evidence="7 11" id="KW-0784">Thiamine biosynthesis</keyword>
<dbReference type="FunFam" id="3.40.50.920:FF:000002">
    <property type="entry name" value="1-deoxy-D-xylulose-5-phosphate synthase"/>
    <property type="match status" value="1"/>
</dbReference>
<dbReference type="Proteomes" id="UP000095546">
    <property type="component" value="Unassembled WGS sequence"/>
</dbReference>
<feature type="binding site" evidence="11">
    <location>
        <begin position="147"/>
        <end position="148"/>
    </location>
    <ligand>
        <name>thiamine diphosphate</name>
        <dbReference type="ChEBI" id="CHEBI:58937"/>
    </ligand>
</feature>
<reference evidence="13 14" key="1">
    <citation type="submission" date="2015-09" db="EMBL/GenBank/DDBJ databases">
        <authorList>
            <consortium name="Pathogen Informatics"/>
        </authorList>
    </citation>
    <scope>NUCLEOTIDE SEQUENCE [LARGE SCALE GENOMIC DNA]</scope>
    <source>
        <strain evidence="13 14">2789STDY5608828</strain>
    </source>
</reference>
<feature type="binding site" evidence="11">
    <location>
        <position position="74"/>
    </location>
    <ligand>
        <name>thiamine diphosphate</name>
        <dbReference type="ChEBI" id="CHEBI:58937"/>
    </ligand>
</feature>
<dbReference type="NCBIfam" id="TIGR00204">
    <property type="entry name" value="dxs"/>
    <property type="match status" value="1"/>
</dbReference>
<dbReference type="InterPro" id="IPR020826">
    <property type="entry name" value="Transketolase_BS"/>
</dbReference>
<dbReference type="InterPro" id="IPR005475">
    <property type="entry name" value="Transketolase-like_Pyr-bd"/>
</dbReference>
<dbReference type="CDD" id="cd02007">
    <property type="entry name" value="TPP_DXS"/>
    <property type="match status" value="1"/>
</dbReference>
<dbReference type="Gene3D" id="3.40.50.970">
    <property type="match status" value="2"/>
</dbReference>
<dbReference type="PANTHER" id="PTHR43322">
    <property type="entry name" value="1-D-DEOXYXYLULOSE 5-PHOSPHATE SYNTHASE-RELATED"/>
    <property type="match status" value="1"/>
</dbReference>